<organism evidence="3 4">
    <name type="scientific">Nocardiopsis algeriensis</name>
    <dbReference type="NCBI Taxonomy" id="1478215"/>
    <lineage>
        <taxon>Bacteria</taxon>
        <taxon>Bacillati</taxon>
        <taxon>Actinomycetota</taxon>
        <taxon>Actinomycetes</taxon>
        <taxon>Streptosporangiales</taxon>
        <taxon>Nocardiopsidaceae</taxon>
        <taxon>Nocardiopsis</taxon>
    </lineage>
</organism>
<dbReference type="PANTHER" id="PTHR46696:SF1">
    <property type="entry name" value="CYTOCHROME P450 YJIB-RELATED"/>
    <property type="match status" value="1"/>
</dbReference>
<evidence type="ECO:0000313" key="3">
    <source>
        <dbReference type="EMBL" id="MBB6119198.1"/>
    </source>
</evidence>
<evidence type="ECO:0000256" key="2">
    <source>
        <dbReference type="SAM" id="MobiDB-lite"/>
    </source>
</evidence>
<keyword evidence="4" id="KW-1185">Reference proteome</keyword>
<dbReference type="InterPro" id="IPR036396">
    <property type="entry name" value="Cyt_P450_sf"/>
</dbReference>
<accession>A0A841ISM9</accession>
<evidence type="ECO:0000256" key="1">
    <source>
        <dbReference type="ARBA" id="ARBA00010617"/>
    </source>
</evidence>
<sequence>MSAAPAGPSRPGPAGALVFHGPDVAGNPAAFCTRARSLGPVAPILLEGDVPAWFVTGYREVHRVLGRPAWFTRDPRVWNRRGRAGADRPPTPHPLWTQPPAEEPERRRRAEALGDALAATCWSDLRSLSLRVADRLIDTLAPRGRADLATQYAHLVPAGVFVRLYGLPEGHAGPLVREAAQVMDGSKDAAAAHRRIRSLVETLVADRRKRPRHDVPSRLLAHPYGLTDPEVIADLTSVLATAPTATGDWVSGTLRLLLADRSRAADLAAGRSTVSQVLDEVLWHHTPVQNLLGRFAVQDCELGGRRIGRGDLLVLGLAAANTDPLLAPEAGRAHASRAHVSFGRTGHGCPPPAPAMAGTVAAAAVEALMDRLPDLRPAGELRWRPSPWTRGPGSLPVHFTPVRGVPVVIAPPRT</sequence>
<dbReference type="GO" id="GO:0004497">
    <property type="term" value="F:monooxygenase activity"/>
    <property type="evidence" value="ECO:0007669"/>
    <property type="project" value="InterPro"/>
</dbReference>
<evidence type="ECO:0000313" key="4">
    <source>
        <dbReference type="Proteomes" id="UP000536604"/>
    </source>
</evidence>
<gene>
    <name evidence="3" type="ORF">FHS13_001133</name>
</gene>
<reference evidence="3 4" key="1">
    <citation type="submission" date="2020-08" db="EMBL/GenBank/DDBJ databases">
        <title>Genomic Encyclopedia of Type Strains, Phase III (KMG-III): the genomes of soil and plant-associated and newly described type strains.</title>
        <authorList>
            <person name="Whitman W."/>
        </authorList>
    </citation>
    <scope>NUCLEOTIDE SEQUENCE [LARGE SCALE GENOMIC DNA]</scope>
    <source>
        <strain evidence="3 4">CECT 8712</strain>
    </source>
</reference>
<dbReference type="EMBL" id="JACHJO010000003">
    <property type="protein sequence ID" value="MBB6119198.1"/>
    <property type="molecule type" value="Genomic_DNA"/>
</dbReference>
<dbReference type="Proteomes" id="UP000536604">
    <property type="component" value="Unassembled WGS sequence"/>
</dbReference>
<dbReference type="GO" id="GO:0005506">
    <property type="term" value="F:iron ion binding"/>
    <property type="evidence" value="ECO:0007669"/>
    <property type="project" value="InterPro"/>
</dbReference>
<dbReference type="Gene3D" id="1.10.630.10">
    <property type="entry name" value="Cytochrome P450"/>
    <property type="match status" value="1"/>
</dbReference>
<dbReference type="SUPFAM" id="SSF48264">
    <property type="entry name" value="Cytochrome P450"/>
    <property type="match status" value="1"/>
</dbReference>
<comment type="caution">
    <text evidence="3">The sequence shown here is derived from an EMBL/GenBank/DDBJ whole genome shotgun (WGS) entry which is preliminary data.</text>
</comment>
<feature type="region of interest" description="Disordered" evidence="2">
    <location>
        <begin position="80"/>
        <end position="108"/>
    </location>
</feature>
<name>A0A841ISM9_9ACTN</name>
<dbReference type="AlphaFoldDB" id="A0A841ISM9"/>
<proteinExistence type="inferred from homology"/>
<dbReference type="InterPro" id="IPR002397">
    <property type="entry name" value="Cyt_P450_B"/>
</dbReference>
<dbReference type="GO" id="GO:0016705">
    <property type="term" value="F:oxidoreductase activity, acting on paired donors, with incorporation or reduction of molecular oxygen"/>
    <property type="evidence" value="ECO:0007669"/>
    <property type="project" value="InterPro"/>
</dbReference>
<dbReference type="GO" id="GO:0020037">
    <property type="term" value="F:heme binding"/>
    <property type="evidence" value="ECO:0007669"/>
    <property type="project" value="InterPro"/>
</dbReference>
<dbReference type="RefSeq" id="WP_221442415.1">
    <property type="nucleotide sequence ID" value="NZ_JACHJO010000003.1"/>
</dbReference>
<protein>
    <submittedName>
        <fullName evidence="3">Cytochrome P450</fullName>
    </submittedName>
</protein>
<dbReference type="PANTHER" id="PTHR46696">
    <property type="entry name" value="P450, PUTATIVE (EUROFUNG)-RELATED"/>
    <property type="match status" value="1"/>
</dbReference>
<dbReference type="PRINTS" id="PR00359">
    <property type="entry name" value="BP450"/>
</dbReference>
<comment type="similarity">
    <text evidence="1">Belongs to the cytochrome P450 family.</text>
</comment>